<feature type="compositionally biased region" description="Acidic residues" evidence="1">
    <location>
        <begin position="104"/>
        <end position="120"/>
    </location>
</feature>
<gene>
    <name evidence="2" type="ORF">WHR41_04423</name>
</gene>
<proteinExistence type="predicted"/>
<sequence length="129" mass="14041">MPQPKPPESYRKPCTLCSTPRDVLVRCQIDPASAEEAHVKPDAWHFVCPGACWRRVSGGVIDGDLKEGREGYRYGGMWKNKHAGVSAKVPRRLKGKMVRGKDEGGEEGSGEEGSGEEVERDGEGGGQFV</sequence>
<dbReference type="AlphaFoldDB" id="A0AB34KUZ3"/>
<feature type="region of interest" description="Disordered" evidence="1">
    <location>
        <begin position="89"/>
        <end position="129"/>
    </location>
</feature>
<organism evidence="2 3">
    <name type="scientific">Cladosporium halotolerans</name>
    <dbReference type="NCBI Taxonomy" id="1052096"/>
    <lineage>
        <taxon>Eukaryota</taxon>
        <taxon>Fungi</taxon>
        <taxon>Dikarya</taxon>
        <taxon>Ascomycota</taxon>
        <taxon>Pezizomycotina</taxon>
        <taxon>Dothideomycetes</taxon>
        <taxon>Dothideomycetidae</taxon>
        <taxon>Cladosporiales</taxon>
        <taxon>Cladosporiaceae</taxon>
        <taxon>Cladosporium</taxon>
    </lineage>
</organism>
<name>A0AB34KUZ3_9PEZI</name>
<dbReference type="GeneID" id="96005867"/>
<dbReference type="EMBL" id="JAAQHG020000011">
    <property type="protein sequence ID" value="KAL1587170.1"/>
    <property type="molecule type" value="Genomic_DNA"/>
</dbReference>
<evidence type="ECO:0000256" key="1">
    <source>
        <dbReference type="SAM" id="MobiDB-lite"/>
    </source>
</evidence>
<evidence type="ECO:0000313" key="3">
    <source>
        <dbReference type="Proteomes" id="UP000803884"/>
    </source>
</evidence>
<dbReference type="RefSeq" id="XP_069230275.1">
    <property type="nucleotide sequence ID" value="XM_069373029.1"/>
</dbReference>
<protein>
    <submittedName>
        <fullName evidence="2">Uncharacterized protein</fullName>
    </submittedName>
</protein>
<reference evidence="2 3" key="1">
    <citation type="journal article" date="2020" name="Microbiol. Resour. Announc.">
        <title>Draft Genome Sequence of a Cladosporium Species Isolated from the Mesophotic Ascidian Didemnum maculosum.</title>
        <authorList>
            <person name="Gioti A."/>
            <person name="Siaperas R."/>
            <person name="Nikolaivits E."/>
            <person name="Le Goff G."/>
            <person name="Ouazzani J."/>
            <person name="Kotoulas G."/>
            <person name="Topakas E."/>
        </authorList>
    </citation>
    <scope>NUCLEOTIDE SEQUENCE [LARGE SCALE GENOMIC DNA]</scope>
    <source>
        <strain evidence="2 3">TM138-S3</strain>
    </source>
</reference>
<accession>A0AB34KUZ3</accession>
<keyword evidence="3" id="KW-1185">Reference proteome</keyword>
<evidence type="ECO:0000313" key="2">
    <source>
        <dbReference type="EMBL" id="KAL1587170.1"/>
    </source>
</evidence>
<dbReference type="Proteomes" id="UP000803884">
    <property type="component" value="Unassembled WGS sequence"/>
</dbReference>
<feature type="compositionally biased region" description="Basic residues" evidence="1">
    <location>
        <begin position="89"/>
        <end position="98"/>
    </location>
</feature>
<comment type="caution">
    <text evidence="2">The sequence shown here is derived from an EMBL/GenBank/DDBJ whole genome shotgun (WGS) entry which is preliminary data.</text>
</comment>